<dbReference type="OrthoDB" id="30498at4764"/>
<evidence type="ECO:0000256" key="1">
    <source>
        <dbReference type="SAM" id="MobiDB-lite"/>
    </source>
</evidence>
<sequence>MEAEEEAERDRLRKAAEQAAVQERIRAEEMKWKAWEEAEAIKEAEALAARRALLAAQYEEDKVRRMDLHRLRKEKESRLKKMTEPETTVSPVTDPANKGIPKVGSFVVKPAPDTMEWRDVAALSKDQLRDELTTCAQLKKSLKQEIVAWCDSFQAKMHRPPSLEEKQEIQPLYKRYSEVESHFRAVKARLDGDAKLVPVAEAPPVKSSSPTKLPPTNDAPSLQVILTNRKREVKKAIQDWTSAFQAAHGHLPSVQDKKEILSLYEDYAKIDAQLKNLKYSQSIFMQKDSWRD</sequence>
<dbReference type="EMBL" id="KK583562">
    <property type="protein sequence ID" value="KDO17808.1"/>
    <property type="molecule type" value="Genomic_DNA"/>
</dbReference>
<gene>
    <name evidence="2" type="ORF">SPRG_16764</name>
</gene>
<dbReference type="RefSeq" id="XP_012211484.1">
    <property type="nucleotide sequence ID" value="XM_012356094.1"/>
</dbReference>
<protein>
    <submittedName>
        <fullName evidence="2">Uncharacterized protein</fullName>
    </submittedName>
</protein>
<feature type="region of interest" description="Disordered" evidence="1">
    <location>
        <begin position="69"/>
        <end position="104"/>
    </location>
</feature>
<evidence type="ECO:0000313" key="3">
    <source>
        <dbReference type="Proteomes" id="UP000030745"/>
    </source>
</evidence>
<evidence type="ECO:0000313" key="2">
    <source>
        <dbReference type="EMBL" id="KDO17808.1"/>
    </source>
</evidence>
<accession>A0A067BI32</accession>
<dbReference type="Proteomes" id="UP000030745">
    <property type="component" value="Unassembled WGS sequence"/>
</dbReference>
<proteinExistence type="predicted"/>
<reference evidence="2 3" key="1">
    <citation type="journal article" date="2013" name="PLoS Genet.">
        <title>Distinctive expansion of potential virulence genes in the genome of the oomycete fish pathogen Saprolegnia parasitica.</title>
        <authorList>
            <person name="Jiang R.H."/>
            <person name="de Bruijn I."/>
            <person name="Haas B.J."/>
            <person name="Belmonte R."/>
            <person name="Lobach L."/>
            <person name="Christie J."/>
            <person name="van den Ackerveken G."/>
            <person name="Bottin A."/>
            <person name="Bulone V."/>
            <person name="Diaz-Moreno S.M."/>
            <person name="Dumas B."/>
            <person name="Fan L."/>
            <person name="Gaulin E."/>
            <person name="Govers F."/>
            <person name="Grenville-Briggs L.J."/>
            <person name="Horner N.R."/>
            <person name="Levin J.Z."/>
            <person name="Mammella M."/>
            <person name="Meijer H.J."/>
            <person name="Morris P."/>
            <person name="Nusbaum C."/>
            <person name="Oome S."/>
            <person name="Phillips A.J."/>
            <person name="van Rooyen D."/>
            <person name="Rzeszutek E."/>
            <person name="Saraiva M."/>
            <person name="Secombes C.J."/>
            <person name="Seidl M.F."/>
            <person name="Snel B."/>
            <person name="Stassen J.H."/>
            <person name="Sykes S."/>
            <person name="Tripathy S."/>
            <person name="van den Berg H."/>
            <person name="Vega-Arreguin J.C."/>
            <person name="Wawra S."/>
            <person name="Young S.K."/>
            <person name="Zeng Q."/>
            <person name="Dieguez-Uribeondo J."/>
            <person name="Russ C."/>
            <person name="Tyler B.M."/>
            <person name="van West P."/>
        </authorList>
    </citation>
    <scope>NUCLEOTIDE SEQUENCE [LARGE SCALE GENOMIC DNA]</scope>
    <source>
        <strain evidence="2 3">CBS 223.65</strain>
    </source>
</reference>
<dbReference type="GeneID" id="24138356"/>
<organism evidence="2 3">
    <name type="scientific">Saprolegnia parasitica (strain CBS 223.65)</name>
    <dbReference type="NCBI Taxonomy" id="695850"/>
    <lineage>
        <taxon>Eukaryota</taxon>
        <taxon>Sar</taxon>
        <taxon>Stramenopiles</taxon>
        <taxon>Oomycota</taxon>
        <taxon>Saprolegniomycetes</taxon>
        <taxon>Saprolegniales</taxon>
        <taxon>Saprolegniaceae</taxon>
        <taxon>Saprolegnia</taxon>
    </lineage>
</organism>
<dbReference type="VEuPathDB" id="FungiDB:SPRG_16764"/>
<dbReference type="AlphaFoldDB" id="A0A067BI32"/>
<dbReference type="Gene3D" id="1.10.10.1460">
    <property type="match status" value="1"/>
</dbReference>
<name>A0A067BI32_SAPPC</name>
<feature type="compositionally biased region" description="Basic and acidic residues" evidence="1">
    <location>
        <begin position="69"/>
        <end position="84"/>
    </location>
</feature>
<dbReference type="KEGG" id="spar:SPRG_16764"/>
<keyword evidence="3" id="KW-1185">Reference proteome</keyword>